<dbReference type="InterPro" id="IPR030679">
    <property type="entry name" value="ABC_ATPase_HisP-typ"/>
</dbReference>
<gene>
    <name evidence="10" type="ORF">HA49_18530</name>
</gene>
<comment type="caution">
    <text evidence="10">The sequence shown here is derived from an EMBL/GenBank/DDBJ whole genome shotgun (WGS) entry which is preliminary data.</text>
</comment>
<dbReference type="PANTHER" id="PTHR43166:SF9">
    <property type="entry name" value="GLUTAMATE_ASPARTATE IMPORT ATP-BINDING PROTEIN GLTL"/>
    <property type="match status" value="1"/>
</dbReference>
<dbReference type="CDD" id="cd03262">
    <property type="entry name" value="ABC_HisP_GlnQ"/>
    <property type="match status" value="1"/>
</dbReference>
<evidence type="ECO:0000256" key="2">
    <source>
        <dbReference type="ARBA" id="ARBA00006526"/>
    </source>
</evidence>
<evidence type="ECO:0000256" key="7">
    <source>
        <dbReference type="ARBA" id="ARBA00022970"/>
    </source>
</evidence>
<dbReference type="GO" id="GO:0016887">
    <property type="term" value="F:ATP hydrolysis activity"/>
    <property type="evidence" value="ECO:0007669"/>
    <property type="project" value="InterPro"/>
</dbReference>
<evidence type="ECO:0000256" key="8">
    <source>
        <dbReference type="ARBA" id="ARBA00023136"/>
    </source>
</evidence>
<dbReference type="SUPFAM" id="SSF52540">
    <property type="entry name" value="P-loop containing nucleoside triphosphate hydrolases"/>
    <property type="match status" value="1"/>
</dbReference>
<dbReference type="GO" id="GO:0005886">
    <property type="term" value="C:plasma membrane"/>
    <property type="evidence" value="ECO:0007669"/>
    <property type="project" value="UniProtKB-SubCell"/>
</dbReference>
<dbReference type="FunFam" id="3.40.50.300:FF:000020">
    <property type="entry name" value="Amino acid ABC transporter ATP-binding component"/>
    <property type="match status" value="1"/>
</dbReference>
<dbReference type="STRING" id="642227.HA49_18530"/>
<dbReference type="Gene3D" id="3.40.50.300">
    <property type="entry name" value="P-loop containing nucleotide triphosphate hydrolases"/>
    <property type="match status" value="1"/>
</dbReference>
<dbReference type="PIRSF" id="PIRSF039085">
    <property type="entry name" value="ABC_ATPase_HisP"/>
    <property type="match status" value="1"/>
</dbReference>
<dbReference type="InterPro" id="IPR027417">
    <property type="entry name" value="P-loop_NTPase"/>
</dbReference>
<comment type="similarity">
    <text evidence="2">Belongs to the ABC transporter superfamily. Drug exporter-2 (TC 3.A.1.117) family.</text>
</comment>
<sequence length="243" mass="26556">MPLITINQMQKYYGDNHVLKGIDLDIDAGEVVSIIGRSGSGKSTLLRCINGLESYQEGSIKLGGMTITSQDSQAKTISQSVGMVFQSFNLFPHMTALENVMLAPRLVLKKSKAESQELATRMLEKVGLGERIHYSPASLSGGQQQRVAIARALAMNPKVLLCDEITSALDPELVGEVLRVLEQLAADGMTLILVTHEMNFARNVGDRVVFMHQGKVWEQGDSKTLFAQPATAELKQFISSVHL</sequence>
<evidence type="ECO:0000259" key="9">
    <source>
        <dbReference type="PROSITE" id="PS50893"/>
    </source>
</evidence>
<keyword evidence="4" id="KW-1003">Cell membrane</keyword>
<dbReference type="Proteomes" id="UP000029577">
    <property type="component" value="Unassembled WGS sequence"/>
</dbReference>
<dbReference type="InterPro" id="IPR017871">
    <property type="entry name" value="ABC_transporter-like_CS"/>
</dbReference>
<keyword evidence="7" id="KW-0029">Amino-acid transport</keyword>
<dbReference type="Pfam" id="PF00005">
    <property type="entry name" value="ABC_tran"/>
    <property type="match status" value="1"/>
</dbReference>
<dbReference type="RefSeq" id="WP_038022839.1">
    <property type="nucleotide sequence ID" value="NZ_JPKR02000003.1"/>
</dbReference>
<comment type="subcellular location">
    <subcellularLocation>
        <location evidence="1">Cell inner membrane</location>
        <topology evidence="1">Peripheral membrane protein</topology>
    </subcellularLocation>
</comment>
<dbReference type="PANTHER" id="PTHR43166">
    <property type="entry name" value="AMINO ACID IMPORT ATP-BINDING PROTEIN"/>
    <property type="match status" value="1"/>
</dbReference>
<dbReference type="AlphaFoldDB" id="A0A095T2E1"/>
<keyword evidence="8" id="KW-0472">Membrane</keyword>
<proteinExistence type="inferred from homology"/>
<dbReference type="InterPro" id="IPR003593">
    <property type="entry name" value="AAA+_ATPase"/>
</dbReference>
<evidence type="ECO:0000313" key="11">
    <source>
        <dbReference type="Proteomes" id="UP000029577"/>
    </source>
</evidence>
<protein>
    <submittedName>
        <fullName evidence="10">Amino acid ABC transporter ATP-binding protein</fullName>
    </submittedName>
</protein>
<organism evidence="10 11">
    <name type="scientific">Tatumella morbirosei</name>
    <dbReference type="NCBI Taxonomy" id="642227"/>
    <lineage>
        <taxon>Bacteria</taxon>
        <taxon>Pseudomonadati</taxon>
        <taxon>Pseudomonadota</taxon>
        <taxon>Gammaproteobacteria</taxon>
        <taxon>Enterobacterales</taxon>
        <taxon>Erwiniaceae</taxon>
        <taxon>Tatumella</taxon>
    </lineage>
</organism>
<dbReference type="GO" id="GO:0005524">
    <property type="term" value="F:ATP binding"/>
    <property type="evidence" value="ECO:0007669"/>
    <property type="project" value="UniProtKB-KW"/>
</dbReference>
<dbReference type="SMART" id="SM00382">
    <property type="entry name" value="AAA"/>
    <property type="match status" value="1"/>
</dbReference>
<name>A0A095T2E1_9GAMM</name>
<reference evidence="10" key="1">
    <citation type="submission" date="2014-12" db="EMBL/GenBank/DDBJ databases">
        <title>The draft genome of the Tatumella morbirosei type strain, LMG23360T isolated from pineapple rot.</title>
        <authorList>
            <person name="Smits T.H."/>
            <person name="Palmer M."/>
            <person name="Venter S.N."/>
            <person name="Duffy B."/>
            <person name="Steenkamp E.T."/>
            <person name="Chan W.Y."/>
            <person name="Coutinho T.A."/>
            <person name="Coetzee M.P."/>
            <person name="De Maayer P."/>
        </authorList>
    </citation>
    <scope>NUCLEOTIDE SEQUENCE [LARGE SCALE GENOMIC DNA]</scope>
    <source>
        <strain evidence="10">LMG 23360</strain>
    </source>
</reference>
<keyword evidence="3" id="KW-0813">Transport</keyword>
<dbReference type="OrthoDB" id="9802264at2"/>
<dbReference type="InterPro" id="IPR050086">
    <property type="entry name" value="MetN_ABC_transporter-like"/>
</dbReference>
<dbReference type="PROSITE" id="PS50893">
    <property type="entry name" value="ABC_TRANSPORTER_2"/>
    <property type="match status" value="1"/>
</dbReference>
<dbReference type="eggNOG" id="COG1126">
    <property type="taxonomic scope" value="Bacteria"/>
</dbReference>
<keyword evidence="11" id="KW-1185">Reference proteome</keyword>
<keyword evidence="5" id="KW-0547">Nucleotide-binding</keyword>
<keyword evidence="6 10" id="KW-0067">ATP-binding</keyword>
<dbReference type="InterPro" id="IPR003439">
    <property type="entry name" value="ABC_transporter-like_ATP-bd"/>
</dbReference>
<dbReference type="PROSITE" id="PS00211">
    <property type="entry name" value="ABC_TRANSPORTER_1"/>
    <property type="match status" value="1"/>
</dbReference>
<evidence type="ECO:0000256" key="6">
    <source>
        <dbReference type="ARBA" id="ARBA00022840"/>
    </source>
</evidence>
<dbReference type="GO" id="GO:0015424">
    <property type="term" value="F:ABC-type amino acid transporter activity"/>
    <property type="evidence" value="ECO:0007669"/>
    <property type="project" value="InterPro"/>
</dbReference>
<dbReference type="EMBL" id="JPKR02000003">
    <property type="protein sequence ID" value="KGD70902.1"/>
    <property type="molecule type" value="Genomic_DNA"/>
</dbReference>
<evidence type="ECO:0000256" key="4">
    <source>
        <dbReference type="ARBA" id="ARBA00022475"/>
    </source>
</evidence>
<accession>A0A095T2E1</accession>
<evidence type="ECO:0000256" key="1">
    <source>
        <dbReference type="ARBA" id="ARBA00004417"/>
    </source>
</evidence>
<evidence type="ECO:0000256" key="5">
    <source>
        <dbReference type="ARBA" id="ARBA00022741"/>
    </source>
</evidence>
<feature type="domain" description="ABC transporter" evidence="9">
    <location>
        <begin position="4"/>
        <end position="238"/>
    </location>
</feature>
<evidence type="ECO:0000256" key="3">
    <source>
        <dbReference type="ARBA" id="ARBA00022448"/>
    </source>
</evidence>
<evidence type="ECO:0000313" key="10">
    <source>
        <dbReference type="EMBL" id="KGD70902.1"/>
    </source>
</evidence>